<organism evidence="2 3">
    <name type="scientific">Sphaerimonospora thailandensis</name>
    <dbReference type="NCBI Taxonomy" id="795644"/>
    <lineage>
        <taxon>Bacteria</taxon>
        <taxon>Bacillati</taxon>
        <taxon>Actinomycetota</taxon>
        <taxon>Actinomycetes</taxon>
        <taxon>Streptosporangiales</taxon>
        <taxon>Streptosporangiaceae</taxon>
        <taxon>Sphaerimonospora</taxon>
    </lineage>
</organism>
<protein>
    <recommendedName>
        <fullName evidence="4">DUF3263 domain-containing protein</fullName>
    </recommendedName>
</protein>
<sequence length="104" mass="12360">MDIEPIDDDDFALSDRDRQILAFERQWWRYAGAKEQAIRETFGVSATRYYQLLSELIDRPQALEHDPMLVKRLRRMRAGRRRDRATRRFGTGRESGWGHEAPHS</sequence>
<evidence type="ECO:0000256" key="1">
    <source>
        <dbReference type="SAM" id="MobiDB-lite"/>
    </source>
</evidence>
<evidence type="ECO:0000313" key="3">
    <source>
        <dbReference type="Proteomes" id="UP000610966"/>
    </source>
</evidence>
<dbReference type="AlphaFoldDB" id="A0A8J3VZB0"/>
<reference evidence="2" key="1">
    <citation type="submission" date="2021-01" db="EMBL/GenBank/DDBJ databases">
        <title>Whole genome shotgun sequence of Sphaerimonospora thailandensis NBRC 107569.</title>
        <authorList>
            <person name="Komaki H."/>
            <person name="Tamura T."/>
        </authorList>
    </citation>
    <scope>NUCLEOTIDE SEQUENCE</scope>
    <source>
        <strain evidence="2">NBRC 107569</strain>
    </source>
</reference>
<dbReference type="InterPro" id="IPR021678">
    <property type="entry name" value="DUF3263"/>
</dbReference>
<keyword evidence="3" id="KW-1185">Reference proteome</keyword>
<dbReference type="Proteomes" id="UP000610966">
    <property type="component" value="Unassembled WGS sequence"/>
</dbReference>
<dbReference type="Pfam" id="PF11662">
    <property type="entry name" value="DUF3263"/>
    <property type="match status" value="1"/>
</dbReference>
<evidence type="ECO:0008006" key="4">
    <source>
        <dbReference type="Google" id="ProtNLM"/>
    </source>
</evidence>
<dbReference type="EMBL" id="BOOG01000018">
    <property type="protein sequence ID" value="GIH69873.1"/>
    <property type="molecule type" value="Genomic_DNA"/>
</dbReference>
<name>A0A8J3VZB0_9ACTN</name>
<feature type="region of interest" description="Disordered" evidence="1">
    <location>
        <begin position="80"/>
        <end position="104"/>
    </location>
</feature>
<accession>A0A8J3VZB0</accession>
<proteinExistence type="predicted"/>
<comment type="caution">
    <text evidence="2">The sequence shown here is derived from an EMBL/GenBank/DDBJ whole genome shotgun (WGS) entry which is preliminary data.</text>
</comment>
<evidence type="ECO:0000313" key="2">
    <source>
        <dbReference type="EMBL" id="GIH69873.1"/>
    </source>
</evidence>
<gene>
    <name evidence="2" type="ORF">Mth01_21260</name>
</gene>
<dbReference type="RefSeq" id="WP_204015260.1">
    <property type="nucleotide sequence ID" value="NZ_BOOG01000018.1"/>
</dbReference>